<dbReference type="InterPro" id="IPR005645">
    <property type="entry name" value="FSH-like_dom"/>
</dbReference>
<proteinExistence type="predicted"/>
<protein>
    <recommendedName>
        <fullName evidence="3">Serine hydrolase domain-containing protein</fullName>
    </recommendedName>
</protein>
<evidence type="ECO:0000256" key="1">
    <source>
        <dbReference type="ARBA" id="ARBA00022801"/>
    </source>
</evidence>
<feature type="region of interest" description="Disordered" evidence="2">
    <location>
        <begin position="159"/>
        <end position="185"/>
    </location>
</feature>
<evidence type="ECO:0000313" key="5">
    <source>
        <dbReference type="Proteomes" id="UP001586593"/>
    </source>
</evidence>
<dbReference type="EMBL" id="JAZHXJ010000371">
    <property type="protein sequence ID" value="KAL1862970.1"/>
    <property type="molecule type" value="Genomic_DNA"/>
</dbReference>
<sequence length="371" mass="39734">MIQRCPPAFTTTALLRLSFNGKKFRLSTMSPLDSAGTAPSADKKRPAKNGKKEVKILMLHGYTQSGPLFRAKTRALEKALQKGLAPLNFVPKLIYPTGPNRLSARDVPGYAPDEDGNDRSDAEIDSWAWFRKDEATGSYRLLGEGMKRIAETIREEVSSTPSLAAESSNSSSLLPSSPLSNPSLLSASSPQPLFTTISEGSAATLADKDLGGDLDTAPSCVGWGGIDGVIGFSQGACMASMLTAALETVPGKGVPRVVPGGEEETSWNWVEDVRQANRGAPLRFAVLYSGFAAQPKALTWLYEPPIGTPTVHFLGSLDTVVDEGRSRELIDRCADPAVIVHPGGHYVPVSKEWVAPLVGFIQKSVRDNLQL</sequence>
<dbReference type="SUPFAM" id="SSF53474">
    <property type="entry name" value="alpha/beta-Hydrolases"/>
    <property type="match status" value="1"/>
</dbReference>
<comment type="caution">
    <text evidence="4">The sequence shown here is derived from an EMBL/GenBank/DDBJ whole genome shotgun (WGS) entry which is preliminary data.</text>
</comment>
<reference evidence="4 5" key="1">
    <citation type="journal article" date="2024" name="Commun. Biol.">
        <title>Comparative genomic analysis of thermophilic fungi reveals convergent evolutionary adaptations and gene losses.</title>
        <authorList>
            <person name="Steindorff A.S."/>
            <person name="Aguilar-Pontes M.V."/>
            <person name="Robinson A.J."/>
            <person name="Andreopoulos B."/>
            <person name="LaButti K."/>
            <person name="Kuo A."/>
            <person name="Mondo S."/>
            <person name="Riley R."/>
            <person name="Otillar R."/>
            <person name="Haridas S."/>
            <person name="Lipzen A."/>
            <person name="Grimwood J."/>
            <person name="Schmutz J."/>
            <person name="Clum A."/>
            <person name="Reid I.D."/>
            <person name="Moisan M.C."/>
            <person name="Butler G."/>
            <person name="Nguyen T.T.M."/>
            <person name="Dewar K."/>
            <person name="Conant G."/>
            <person name="Drula E."/>
            <person name="Henrissat B."/>
            <person name="Hansel C."/>
            <person name="Singer S."/>
            <person name="Hutchinson M.I."/>
            <person name="de Vries R.P."/>
            <person name="Natvig D.O."/>
            <person name="Powell A.J."/>
            <person name="Tsang A."/>
            <person name="Grigoriev I.V."/>
        </authorList>
    </citation>
    <scope>NUCLEOTIDE SEQUENCE [LARGE SCALE GENOMIC DNA]</scope>
    <source>
        <strain evidence="4 5">ATCC 24622</strain>
    </source>
</reference>
<evidence type="ECO:0000259" key="3">
    <source>
        <dbReference type="Pfam" id="PF03959"/>
    </source>
</evidence>
<dbReference type="Gene3D" id="3.40.50.1820">
    <property type="entry name" value="alpha/beta hydrolase"/>
    <property type="match status" value="1"/>
</dbReference>
<keyword evidence="5" id="KW-1185">Reference proteome</keyword>
<feature type="region of interest" description="Disordered" evidence="2">
    <location>
        <begin position="30"/>
        <end position="50"/>
    </location>
</feature>
<evidence type="ECO:0000313" key="4">
    <source>
        <dbReference type="EMBL" id="KAL1862970.1"/>
    </source>
</evidence>
<feature type="domain" description="Serine hydrolase" evidence="3">
    <location>
        <begin position="52"/>
        <end position="355"/>
    </location>
</feature>
<dbReference type="Pfam" id="PF03959">
    <property type="entry name" value="FSH1"/>
    <property type="match status" value="1"/>
</dbReference>
<dbReference type="PANTHER" id="PTHR48070:SF6">
    <property type="entry name" value="ESTERASE OVCA2"/>
    <property type="match status" value="1"/>
</dbReference>
<keyword evidence="1" id="KW-0378">Hydrolase</keyword>
<accession>A0ABR3WJE6</accession>
<name>A0ABR3WJE6_9PEZI</name>
<dbReference type="InterPro" id="IPR050593">
    <property type="entry name" value="LovG"/>
</dbReference>
<gene>
    <name evidence="4" type="ORF">VTK73DRAFT_6567</name>
</gene>
<evidence type="ECO:0000256" key="2">
    <source>
        <dbReference type="SAM" id="MobiDB-lite"/>
    </source>
</evidence>
<dbReference type="Proteomes" id="UP001586593">
    <property type="component" value="Unassembled WGS sequence"/>
</dbReference>
<dbReference type="PANTHER" id="PTHR48070">
    <property type="entry name" value="ESTERASE OVCA2"/>
    <property type="match status" value="1"/>
</dbReference>
<dbReference type="InterPro" id="IPR029058">
    <property type="entry name" value="AB_hydrolase_fold"/>
</dbReference>
<organism evidence="4 5">
    <name type="scientific">Phialemonium thermophilum</name>
    <dbReference type="NCBI Taxonomy" id="223376"/>
    <lineage>
        <taxon>Eukaryota</taxon>
        <taxon>Fungi</taxon>
        <taxon>Dikarya</taxon>
        <taxon>Ascomycota</taxon>
        <taxon>Pezizomycotina</taxon>
        <taxon>Sordariomycetes</taxon>
        <taxon>Sordariomycetidae</taxon>
        <taxon>Cephalothecales</taxon>
        <taxon>Cephalothecaceae</taxon>
        <taxon>Phialemonium</taxon>
    </lineage>
</organism>
<feature type="region of interest" description="Disordered" evidence="2">
    <location>
        <begin position="101"/>
        <end position="121"/>
    </location>
</feature>